<accession>A0A1M3T157</accession>
<organism evidence="1 2">
    <name type="scientific">Aspergillus luchuensis (strain CBS 106.47)</name>
    <dbReference type="NCBI Taxonomy" id="1137211"/>
    <lineage>
        <taxon>Eukaryota</taxon>
        <taxon>Fungi</taxon>
        <taxon>Dikarya</taxon>
        <taxon>Ascomycota</taxon>
        <taxon>Pezizomycotina</taxon>
        <taxon>Eurotiomycetes</taxon>
        <taxon>Eurotiomycetidae</taxon>
        <taxon>Eurotiales</taxon>
        <taxon>Aspergillaceae</taxon>
        <taxon>Aspergillus</taxon>
        <taxon>Aspergillus subgen. Circumdati</taxon>
    </lineage>
</organism>
<evidence type="ECO:0000313" key="1">
    <source>
        <dbReference type="EMBL" id="OJZ80462.1"/>
    </source>
</evidence>
<name>A0A1M3T157_ASPLC</name>
<dbReference type="Proteomes" id="UP000184063">
    <property type="component" value="Unassembled WGS sequence"/>
</dbReference>
<dbReference type="VEuPathDB" id="FungiDB:ASPFODRAFT_458763"/>
<gene>
    <name evidence="1" type="ORF">ASPFODRAFT_458763</name>
</gene>
<reference evidence="2" key="1">
    <citation type="journal article" date="2017" name="Genome Biol.">
        <title>Comparative genomics reveals high biological diversity and specific adaptations in the industrially and medically important fungal genus Aspergillus.</title>
        <authorList>
            <person name="de Vries R.P."/>
            <person name="Riley R."/>
            <person name="Wiebenga A."/>
            <person name="Aguilar-Osorio G."/>
            <person name="Amillis S."/>
            <person name="Uchima C.A."/>
            <person name="Anderluh G."/>
            <person name="Asadollahi M."/>
            <person name="Askin M."/>
            <person name="Barry K."/>
            <person name="Battaglia E."/>
            <person name="Bayram O."/>
            <person name="Benocci T."/>
            <person name="Braus-Stromeyer S.A."/>
            <person name="Caldana C."/>
            <person name="Canovas D."/>
            <person name="Cerqueira G.C."/>
            <person name="Chen F."/>
            <person name="Chen W."/>
            <person name="Choi C."/>
            <person name="Clum A."/>
            <person name="Dos Santos R.A."/>
            <person name="Damasio A.R."/>
            <person name="Diallinas G."/>
            <person name="Emri T."/>
            <person name="Fekete E."/>
            <person name="Flipphi M."/>
            <person name="Freyberg S."/>
            <person name="Gallo A."/>
            <person name="Gournas C."/>
            <person name="Habgood R."/>
            <person name="Hainaut M."/>
            <person name="Harispe M.L."/>
            <person name="Henrissat B."/>
            <person name="Hilden K.S."/>
            <person name="Hope R."/>
            <person name="Hossain A."/>
            <person name="Karabika E."/>
            <person name="Karaffa L."/>
            <person name="Karanyi Z."/>
            <person name="Krasevec N."/>
            <person name="Kuo A."/>
            <person name="Kusch H."/>
            <person name="LaButti K."/>
            <person name="Lagendijk E.L."/>
            <person name="Lapidus A."/>
            <person name="Levasseur A."/>
            <person name="Lindquist E."/>
            <person name="Lipzen A."/>
            <person name="Logrieco A.F."/>
            <person name="MacCabe A."/>
            <person name="Maekelae M.R."/>
            <person name="Malavazi I."/>
            <person name="Melin P."/>
            <person name="Meyer V."/>
            <person name="Mielnichuk N."/>
            <person name="Miskei M."/>
            <person name="Molnar A.P."/>
            <person name="Mule G."/>
            <person name="Ngan C.Y."/>
            <person name="Orejas M."/>
            <person name="Orosz E."/>
            <person name="Ouedraogo J.P."/>
            <person name="Overkamp K.M."/>
            <person name="Park H.-S."/>
            <person name="Perrone G."/>
            <person name="Piumi F."/>
            <person name="Punt P.J."/>
            <person name="Ram A.F."/>
            <person name="Ramon A."/>
            <person name="Rauscher S."/>
            <person name="Record E."/>
            <person name="Riano-Pachon D.M."/>
            <person name="Robert V."/>
            <person name="Roehrig J."/>
            <person name="Ruller R."/>
            <person name="Salamov A."/>
            <person name="Salih N.S."/>
            <person name="Samson R.A."/>
            <person name="Sandor E."/>
            <person name="Sanguinetti M."/>
            <person name="Schuetze T."/>
            <person name="Sepcic K."/>
            <person name="Shelest E."/>
            <person name="Sherlock G."/>
            <person name="Sophianopoulou V."/>
            <person name="Squina F.M."/>
            <person name="Sun H."/>
            <person name="Susca A."/>
            <person name="Todd R.B."/>
            <person name="Tsang A."/>
            <person name="Unkles S.E."/>
            <person name="van de Wiele N."/>
            <person name="van Rossen-Uffink D."/>
            <person name="Oliveira J.V."/>
            <person name="Vesth T.C."/>
            <person name="Visser J."/>
            <person name="Yu J.-H."/>
            <person name="Zhou M."/>
            <person name="Andersen M.R."/>
            <person name="Archer D.B."/>
            <person name="Baker S.E."/>
            <person name="Benoit I."/>
            <person name="Brakhage A.A."/>
            <person name="Braus G.H."/>
            <person name="Fischer R."/>
            <person name="Frisvad J.C."/>
            <person name="Goldman G.H."/>
            <person name="Houbraken J."/>
            <person name="Oakley B."/>
            <person name="Pocsi I."/>
            <person name="Scazzocchio C."/>
            <person name="Seiboth B."/>
            <person name="vanKuyk P.A."/>
            <person name="Wortman J."/>
            <person name="Dyer P.S."/>
            <person name="Grigoriev I.V."/>
        </authorList>
    </citation>
    <scope>NUCLEOTIDE SEQUENCE [LARGE SCALE GENOMIC DNA]</scope>
    <source>
        <strain evidence="2">CBS 106.47</strain>
    </source>
</reference>
<dbReference type="EMBL" id="KV878255">
    <property type="protein sequence ID" value="OJZ80462.1"/>
    <property type="molecule type" value="Genomic_DNA"/>
</dbReference>
<evidence type="ECO:0000313" key="2">
    <source>
        <dbReference type="Proteomes" id="UP000184063"/>
    </source>
</evidence>
<dbReference type="AlphaFoldDB" id="A0A1M3T157"/>
<sequence length="128" mass="14835">MQIGCGSVTDWPRLYTGIFAHLPRHAWFEQMEVNFEPRCHDRPLEKGPLSLWYQSLESATQLPKREIAHSPVQTLQWLREAGFSDNRYGEVVLAVNLRKPSDYDRVAARWYNGCSLNDGDGYKVPLRQ</sequence>
<protein>
    <submittedName>
        <fullName evidence="1">Uncharacterized protein</fullName>
    </submittedName>
</protein>
<proteinExistence type="predicted"/>